<comment type="caution">
    <text evidence="1">The sequence shown here is derived from an EMBL/GenBank/DDBJ whole genome shotgun (WGS) entry which is preliminary data.</text>
</comment>
<dbReference type="EMBL" id="JACORT010000001">
    <property type="protein sequence ID" value="MBC5782408.1"/>
    <property type="molecule type" value="Genomic_DNA"/>
</dbReference>
<evidence type="ECO:0000313" key="1">
    <source>
        <dbReference type="EMBL" id="MBC5782408.1"/>
    </source>
</evidence>
<dbReference type="RefSeq" id="WP_187075107.1">
    <property type="nucleotide sequence ID" value="NZ_JACORT010000001.1"/>
</dbReference>
<dbReference type="GO" id="GO:0005524">
    <property type="term" value="F:ATP binding"/>
    <property type="evidence" value="ECO:0007669"/>
    <property type="project" value="UniProtKB-KW"/>
</dbReference>
<evidence type="ECO:0000313" key="2">
    <source>
        <dbReference type="Proteomes" id="UP000608513"/>
    </source>
</evidence>
<dbReference type="Proteomes" id="UP000608513">
    <property type="component" value="Unassembled WGS sequence"/>
</dbReference>
<keyword evidence="1" id="KW-0547">Nucleotide-binding</keyword>
<proteinExistence type="predicted"/>
<sequence>MSTPAISAQAGIQRVGLFGAPGTGRTRLAQELSARGVAAIELTPDAASRCDTALVMGLDLPSSTGHEAEDARIRAQLQAAGVVFQVVYGQGAQRLQSALLALGLGERSERDEGRAWNWVCEKCSDPACEHRLFTRLKEGR</sequence>
<gene>
    <name evidence="1" type="ORF">H8N03_05600</name>
</gene>
<dbReference type="AlphaFoldDB" id="A0A923MNM2"/>
<organism evidence="1 2">
    <name type="scientific">Ramlibacter cellulosilyticus</name>
    <dbReference type="NCBI Taxonomy" id="2764187"/>
    <lineage>
        <taxon>Bacteria</taxon>
        <taxon>Pseudomonadati</taxon>
        <taxon>Pseudomonadota</taxon>
        <taxon>Betaproteobacteria</taxon>
        <taxon>Burkholderiales</taxon>
        <taxon>Comamonadaceae</taxon>
        <taxon>Ramlibacter</taxon>
    </lineage>
</organism>
<keyword evidence="1" id="KW-0067">ATP-binding</keyword>
<reference evidence="1" key="1">
    <citation type="submission" date="2020-08" db="EMBL/GenBank/DDBJ databases">
        <title>Ramlibacter sp. USB13 16S ribosomal RNA gene genome sequencing and assembly.</title>
        <authorList>
            <person name="Kang M."/>
        </authorList>
    </citation>
    <scope>NUCLEOTIDE SEQUENCE</scope>
    <source>
        <strain evidence="1">USB13</strain>
    </source>
</reference>
<name>A0A923MNM2_9BURK</name>
<protein>
    <submittedName>
        <fullName evidence="1">ATP-binding protein</fullName>
    </submittedName>
</protein>
<keyword evidence="2" id="KW-1185">Reference proteome</keyword>
<accession>A0A923MNM2</accession>